<feature type="region of interest" description="Disordered" evidence="8">
    <location>
        <begin position="1"/>
        <end position="112"/>
    </location>
</feature>
<dbReference type="InterPro" id="IPR006786">
    <property type="entry name" value="Pinin_SDK_MemA"/>
</dbReference>
<name>A0A0U1LPR9_TALIS</name>
<evidence type="ECO:0000256" key="7">
    <source>
        <dbReference type="ARBA" id="ARBA00023242"/>
    </source>
</evidence>
<keyword evidence="3" id="KW-0507">mRNA processing</keyword>
<proteinExistence type="inferred from homology"/>
<dbReference type="OrthoDB" id="4227324at2759"/>
<feature type="compositionally biased region" description="Acidic residues" evidence="8">
    <location>
        <begin position="299"/>
        <end position="315"/>
    </location>
</feature>
<evidence type="ECO:0000256" key="3">
    <source>
        <dbReference type="ARBA" id="ARBA00022664"/>
    </source>
</evidence>
<feature type="compositionally biased region" description="Basic and acidic residues" evidence="8">
    <location>
        <begin position="207"/>
        <end position="234"/>
    </location>
</feature>
<dbReference type="EMBL" id="CVMT01000001">
    <property type="protein sequence ID" value="CRG84191.1"/>
    <property type="molecule type" value="Genomic_DNA"/>
</dbReference>
<dbReference type="OMA" id="ALYYKPW"/>
<dbReference type="GO" id="GO:0006397">
    <property type="term" value="P:mRNA processing"/>
    <property type="evidence" value="ECO:0007669"/>
    <property type="project" value="UniProtKB-KW"/>
</dbReference>
<dbReference type="AlphaFoldDB" id="A0A0U1LPR9"/>
<comment type="similarity">
    <text evidence="2">Belongs to the pinin family.</text>
</comment>
<keyword evidence="4" id="KW-0805">Transcription regulation</keyword>
<feature type="compositionally biased region" description="Basic and acidic residues" evidence="8">
    <location>
        <begin position="278"/>
        <end position="287"/>
    </location>
</feature>
<keyword evidence="5" id="KW-0804">Transcription</keyword>
<evidence type="ECO:0000256" key="8">
    <source>
        <dbReference type="SAM" id="MobiDB-lite"/>
    </source>
</evidence>
<organism evidence="10 11">
    <name type="scientific">Talaromyces islandicus</name>
    <name type="common">Penicillium islandicum</name>
    <dbReference type="NCBI Taxonomy" id="28573"/>
    <lineage>
        <taxon>Eukaryota</taxon>
        <taxon>Fungi</taxon>
        <taxon>Dikarya</taxon>
        <taxon>Ascomycota</taxon>
        <taxon>Pezizomycotina</taxon>
        <taxon>Eurotiomycetes</taxon>
        <taxon>Eurotiomycetidae</taxon>
        <taxon>Eurotiales</taxon>
        <taxon>Trichocomaceae</taxon>
        <taxon>Talaromyces</taxon>
        <taxon>Talaromyces sect. Islandici</taxon>
    </lineage>
</organism>
<dbReference type="PANTHER" id="PTHR12707:SF0">
    <property type="entry name" value="PININ"/>
    <property type="match status" value="1"/>
</dbReference>
<dbReference type="InterPro" id="IPR039853">
    <property type="entry name" value="Pinin"/>
</dbReference>
<keyword evidence="6" id="KW-0508">mRNA splicing</keyword>
<reference evidence="10 11" key="1">
    <citation type="submission" date="2015-04" db="EMBL/GenBank/DDBJ databases">
        <authorList>
            <person name="Syromyatnikov M.Y."/>
            <person name="Popov V.N."/>
        </authorList>
    </citation>
    <scope>NUCLEOTIDE SEQUENCE [LARGE SCALE GENOMIC DNA]</scope>
    <source>
        <strain evidence="10">WF-38-12</strain>
    </source>
</reference>
<feature type="region of interest" description="Disordered" evidence="8">
    <location>
        <begin position="207"/>
        <end position="315"/>
    </location>
</feature>
<evidence type="ECO:0000313" key="11">
    <source>
        <dbReference type="Proteomes" id="UP000054383"/>
    </source>
</evidence>
<evidence type="ECO:0000313" key="10">
    <source>
        <dbReference type="EMBL" id="CRG84191.1"/>
    </source>
</evidence>
<dbReference type="Proteomes" id="UP000054383">
    <property type="component" value="Unassembled WGS sequence"/>
</dbReference>
<feature type="compositionally biased region" description="Basic and acidic residues" evidence="8">
    <location>
        <begin position="241"/>
        <end position="252"/>
    </location>
</feature>
<feature type="compositionally biased region" description="Basic and acidic residues" evidence="8">
    <location>
        <begin position="46"/>
        <end position="59"/>
    </location>
</feature>
<dbReference type="Pfam" id="PF04696">
    <property type="entry name" value="Pinin_SDK_memA"/>
    <property type="match status" value="1"/>
</dbReference>
<evidence type="ECO:0000256" key="6">
    <source>
        <dbReference type="ARBA" id="ARBA00023187"/>
    </source>
</evidence>
<feature type="compositionally biased region" description="Low complexity" evidence="8">
    <location>
        <begin position="262"/>
        <end position="274"/>
    </location>
</feature>
<sequence length="315" mass="35711">MEAGTLASAVAVAQPEEPEPAHTSPETGHKRRQSSTSDSGNKRRRTSEQHDGSPRDSRRSPSQHATDPDSRRPAARRGGLAAEERKRSKRLFGGLLGTLSQSSSNTAQKRRADIEQRQQAKLRMQDERHVEARLKKKGDLIAERRSQQKELERHAMTAKHKNLLQTANFLRTKTQPILLWLPYQLRSEDDDIIDKQIEEAKEIIAKEKAEYEERWRDMEEKEDREPNEDNKDAPTDTSSSQEHDESKQHNAKEAITQNASDNTNPEAEPTAEEPTSSDNDRDGKDDGAAQAGTSQRNEDEGEEVIEEDKEDMVIY</sequence>
<dbReference type="PANTHER" id="PTHR12707">
    <property type="entry name" value="PINN"/>
    <property type="match status" value="1"/>
</dbReference>
<accession>A0A0U1LPR9</accession>
<keyword evidence="11" id="KW-1185">Reference proteome</keyword>
<gene>
    <name evidence="10" type="ORF">PISL3812_01509</name>
</gene>
<feature type="domain" description="Pinin/SDK/MemA protein" evidence="9">
    <location>
        <begin position="83"/>
        <end position="198"/>
    </location>
</feature>
<dbReference type="GO" id="GO:0071013">
    <property type="term" value="C:catalytic step 2 spliceosome"/>
    <property type="evidence" value="ECO:0007669"/>
    <property type="project" value="TreeGrafter"/>
</dbReference>
<evidence type="ECO:0000256" key="2">
    <source>
        <dbReference type="ARBA" id="ARBA00010386"/>
    </source>
</evidence>
<keyword evidence="7" id="KW-0539">Nucleus</keyword>
<feature type="compositionally biased region" description="Low complexity" evidence="8">
    <location>
        <begin position="91"/>
        <end position="104"/>
    </location>
</feature>
<evidence type="ECO:0000256" key="1">
    <source>
        <dbReference type="ARBA" id="ARBA00004123"/>
    </source>
</evidence>
<protein>
    <recommendedName>
        <fullName evidence="9">Pinin/SDK/MemA protein domain-containing protein</fullName>
    </recommendedName>
</protein>
<evidence type="ECO:0000256" key="4">
    <source>
        <dbReference type="ARBA" id="ARBA00023015"/>
    </source>
</evidence>
<evidence type="ECO:0000259" key="9">
    <source>
        <dbReference type="Pfam" id="PF04696"/>
    </source>
</evidence>
<dbReference type="STRING" id="28573.A0A0U1LPR9"/>
<evidence type="ECO:0000256" key="5">
    <source>
        <dbReference type="ARBA" id="ARBA00023163"/>
    </source>
</evidence>
<dbReference type="GO" id="GO:0008380">
    <property type="term" value="P:RNA splicing"/>
    <property type="evidence" value="ECO:0007669"/>
    <property type="project" value="UniProtKB-KW"/>
</dbReference>
<comment type="subcellular location">
    <subcellularLocation>
        <location evidence="1">Nucleus</location>
    </subcellularLocation>
</comment>